<keyword evidence="5" id="KW-0012">Acyltransferase</keyword>
<evidence type="ECO:0000313" key="7">
    <source>
        <dbReference type="EMBL" id="MSS28417.1"/>
    </source>
</evidence>
<gene>
    <name evidence="7" type="ORF">FYJ44_10315</name>
</gene>
<dbReference type="Proteomes" id="UP000477488">
    <property type="component" value="Unassembled WGS sequence"/>
</dbReference>
<keyword evidence="8" id="KW-1185">Reference proteome</keyword>
<protein>
    <submittedName>
        <fullName evidence="7">GNAT family N-acetyltransferase</fullName>
    </submittedName>
</protein>
<accession>A0A6L5XMH7</accession>
<dbReference type="RefSeq" id="WP_154511794.1">
    <property type="nucleotide sequence ID" value="NZ_VUMH01000010.1"/>
</dbReference>
<comment type="pathway">
    <text evidence="1">Lipid metabolism.</text>
</comment>
<reference evidence="7 8" key="1">
    <citation type="submission" date="2019-09" db="EMBL/GenBank/DDBJ databases">
        <title>In-depth cultivation of the pig gut microbiome towards novel bacterial diversity and tailored functional studies.</title>
        <authorList>
            <person name="Wylensek D."/>
            <person name="Hitch T.C.A."/>
            <person name="Clavel T."/>
        </authorList>
    </citation>
    <scope>NUCLEOTIDE SEQUENCE [LARGE SCALE GENOMIC DNA]</scope>
    <source>
        <strain evidence="7 8">PG-178-WT-4</strain>
    </source>
</reference>
<evidence type="ECO:0000256" key="2">
    <source>
        <dbReference type="ARBA" id="ARBA00022516"/>
    </source>
</evidence>
<dbReference type="Gene3D" id="3.40.630.30">
    <property type="match status" value="1"/>
</dbReference>
<name>A0A6L5XMH7_9BACT</name>
<evidence type="ECO:0000256" key="1">
    <source>
        <dbReference type="ARBA" id="ARBA00005189"/>
    </source>
</evidence>
<dbReference type="InterPro" id="IPR002123">
    <property type="entry name" value="Plipid/glycerol_acylTrfase"/>
</dbReference>
<evidence type="ECO:0000313" key="8">
    <source>
        <dbReference type="Proteomes" id="UP000477488"/>
    </source>
</evidence>
<keyword evidence="3 7" id="KW-0808">Transferase</keyword>
<proteinExistence type="predicted"/>
<dbReference type="EMBL" id="VUMH01000010">
    <property type="protein sequence ID" value="MSS28417.1"/>
    <property type="molecule type" value="Genomic_DNA"/>
</dbReference>
<keyword evidence="2" id="KW-0444">Lipid biosynthesis</keyword>
<dbReference type="PANTHER" id="PTHR37323">
    <property type="entry name" value="GCN5-RELATED N-ACETYLTRANSFERASE"/>
    <property type="match status" value="1"/>
</dbReference>
<dbReference type="GO" id="GO:0016746">
    <property type="term" value="F:acyltransferase activity"/>
    <property type="evidence" value="ECO:0007669"/>
    <property type="project" value="UniProtKB-KW"/>
</dbReference>
<dbReference type="Pfam" id="PF19576">
    <property type="entry name" value="Acyltransf_2"/>
    <property type="match status" value="1"/>
</dbReference>
<sequence>MTSDVGALSLPGRRDPLDKTLKLLGKSLGRRISGLGRLEKMARRLPCRAAPADYAEACLTALEINVDCAPEEMARIPPHGPLLFYANHPSGALEGLIMAARCGGVRSDLKILANDALLSLPQLAPMLLPLDLSGRRKGHNATMLRQALRHLREGGALGIFPSGRVARRLTRRGPVEEPWLPLLGRLSRCGGSDGPRLLPLHFDVRVSPLFLAAARCNDELAGALLPRVLYGQRRSRAAMRVGLPASSTGLAALDDARRVHCLRLCQSALADAGRTARPARCRPLAPAVSAGEFMEVLAALPRNRRLAEDGRYAVYLLQGNESPLLLDALTRRREEAFRALGEGSGRERDQDRYDAHYEHLLLVDEKGRALAGAYRTRLVRPELARTYGRETLYTASLFHFKPEFFRQCGNALELGRAFVSAEYQRDYAPLLLLWKGIGQLALRYGVRTLFGPSSMGLNYRPQSVDLLWRHLRLRHWHAPLAGLAEGRRPRVLREELSFARDLDYATVNALVRQMEDGRALPILFKHYLQLGGRIAAFHEDRRFGTLDALLVVDLLNAPDKLLRRYVGDDGLKRLRDRMWYT</sequence>
<evidence type="ECO:0000259" key="6">
    <source>
        <dbReference type="SMART" id="SM00563"/>
    </source>
</evidence>
<dbReference type="InterPro" id="IPR052351">
    <property type="entry name" value="Ornithine_N-alpha-AT"/>
</dbReference>
<evidence type="ECO:0000256" key="3">
    <source>
        <dbReference type="ARBA" id="ARBA00022679"/>
    </source>
</evidence>
<dbReference type="InterPro" id="IPR045746">
    <property type="entry name" value="ACT14924-like_Acyltransf_dom"/>
</dbReference>
<keyword evidence="4" id="KW-0443">Lipid metabolism</keyword>
<dbReference type="PANTHER" id="PTHR37323:SF1">
    <property type="entry name" value="L-ORNITHINE N(ALPHA)-ACYLTRANSFERASE"/>
    <property type="match status" value="1"/>
</dbReference>
<dbReference type="SUPFAM" id="SSF55729">
    <property type="entry name" value="Acyl-CoA N-acyltransferases (Nat)"/>
    <property type="match status" value="1"/>
</dbReference>
<dbReference type="SMART" id="SM00563">
    <property type="entry name" value="PlsC"/>
    <property type="match status" value="1"/>
</dbReference>
<dbReference type="AlphaFoldDB" id="A0A6L5XMH7"/>
<evidence type="ECO:0000256" key="5">
    <source>
        <dbReference type="ARBA" id="ARBA00023315"/>
    </source>
</evidence>
<organism evidence="7 8">
    <name type="scientific">Desulfovibrio porci</name>
    <dbReference type="NCBI Taxonomy" id="2605782"/>
    <lineage>
        <taxon>Bacteria</taxon>
        <taxon>Pseudomonadati</taxon>
        <taxon>Thermodesulfobacteriota</taxon>
        <taxon>Desulfovibrionia</taxon>
        <taxon>Desulfovibrionales</taxon>
        <taxon>Desulfovibrionaceae</taxon>
        <taxon>Desulfovibrio</taxon>
    </lineage>
</organism>
<comment type="caution">
    <text evidence="7">The sequence shown here is derived from an EMBL/GenBank/DDBJ whole genome shotgun (WGS) entry which is preliminary data.</text>
</comment>
<dbReference type="InterPro" id="IPR016181">
    <property type="entry name" value="Acyl_CoA_acyltransferase"/>
</dbReference>
<feature type="domain" description="Phospholipid/glycerol acyltransferase" evidence="6">
    <location>
        <begin position="82"/>
        <end position="214"/>
    </location>
</feature>
<evidence type="ECO:0000256" key="4">
    <source>
        <dbReference type="ARBA" id="ARBA00023098"/>
    </source>
</evidence>
<dbReference type="Pfam" id="PF13444">
    <property type="entry name" value="Acetyltransf_5"/>
    <property type="match status" value="1"/>
</dbReference>
<dbReference type="SUPFAM" id="SSF69593">
    <property type="entry name" value="Glycerol-3-phosphate (1)-acyltransferase"/>
    <property type="match status" value="1"/>
</dbReference>
<dbReference type="GO" id="GO:0006629">
    <property type="term" value="P:lipid metabolic process"/>
    <property type="evidence" value="ECO:0007669"/>
    <property type="project" value="UniProtKB-KW"/>
</dbReference>